<dbReference type="AlphaFoldDB" id="A0A1S8L1J7"/>
<sequence>MSISAFFMMLGYMVICSFTPGPGNILALNTTTQFGWRKGKRLIWGICAGYVCVQIICTLAVYGLNSFLTPVLDVLKYVGGIYMVWLAIQIFKSKPLNADNEGKASFREGFSLQFVNVKIYFYIMTLLMIYLIPYISTLPGLLFAGVGVVGIGSIACLTWAFLGLKIQTLYKKHHKLINFILSLFLLYCAWDIIRG</sequence>
<evidence type="ECO:0000256" key="4">
    <source>
        <dbReference type="ARBA" id="ARBA00022989"/>
    </source>
</evidence>
<keyword evidence="7" id="KW-1185">Reference proteome</keyword>
<protein>
    <submittedName>
        <fullName evidence="6">Cysteine/O-acetylserine efflux protein</fullName>
    </submittedName>
</protein>
<evidence type="ECO:0000256" key="1">
    <source>
        <dbReference type="ARBA" id="ARBA00004651"/>
    </source>
</evidence>
<dbReference type="KEGG" id="crw:CROST_046710"/>
<dbReference type="RefSeq" id="WP_077832570.1">
    <property type="nucleotide sequence ID" value="NZ_CP096984.1"/>
</dbReference>
<dbReference type="PANTHER" id="PTHR30086">
    <property type="entry name" value="ARGININE EXPORTER PROTEIN ARGO"/>
    <property type="match status" value="1"/>
</dbReference>
<keyword evidence="6" id="KW-0614">Plasmid</keyword>
<proteinExistence type="predicted"/>
<dbReference type="GO" id="GO:0033228">
    <property type="term" value="P:cysteine export across plasma membrane"/>
    <property type="evidence" value="ECO:0007669"/>
    <property type="project" value="TreeGrafter"/>
</dbReference>
<keyword evidence="2" id="KW-1003">Cell membrane</keyword>
<dbReference type="GO" id="GO:0015171">
    <property type="term" value="F:amino acid transmembrane transporter activity"/>
    <property type="evidence" value="ECO:0007669"/>
    <property type="project" value="TreeGrafter"/>
</dbReference>
<keyword evidence="5" id="KW-0472">Membrane</keyword>
<dbReference type="PANTHER" id="PTHR30086:SF20">
    <property type="entry name" value="ARGININE EXPORTER PROTEIN ARGO-RELATED"/>
    <property type="match status" value="1"/>
</dbReference>
<gene>
    <name evidence="6" type="primary">eamB</name>
    <name evidence="6" type="ORF">CROST_046710</name>
</gene>
<accession>A0A1S8L1J7</accession>
<evidence type="ECO:0000313" key="7">
    <source>
        <dbReference type="Proteomes" id="UP000190951"/>
    </source>
</evidence>
<evidence type="ECO:0000256" key="2">
    <source>
        <dbReference type="ARBA" id="ARBA00022475"/>
    </source>
</evidence>
<geneLocation type="plasmid" evidence="6 7">
    <name>p330</name>
</geneLocation>
<dbReference type="Pfam" id="PF01810">
    <property type="entry name" value="LysE"/>
    <property type="match status" value="1"/>
</dbReference>
<evidence type="ECO:0000313" key="6">
    <source>
        <dbReference type="EMBL" id="URZ13893.1"/>
    </source>
</evidence>
<comment type="subcellular location">
    <subcellularLocation>
        <location evidence="1">Cell membrane</location>
        <topology evidence="1">Multi-pass membrane protein</topology>
    </subcellularLocation>
</comment>
<organism evidence="6 7">
    <name type="scientific">Clostridium felsineum</name>
    <dbReference type="NCBI Taxonomy" id="36839"/>
    <lineage>
        <taxon>Bacteria</taxon>
        <taxon>Bacillati</taxon>
        <taxon>Bacillota</taxon>
        <taxon>Clostridia</taxon>
        <taxon>Eubacteriales</taxon>
        <taxon>Clostridiaceae</taxon>
        <taxon>Clostridium</taxon>
    </lineage>
</organism>
<dbReference type="GO" id="GO:0005886">
    <property type="term" value="C:plasma membrane"/>
    <property type="evidence" value="ECO:0007669"/>
    <property type="project" value="UniProtKB-SubCell"/>
</dbReference>
<dbReference type="InterPro" id="IPR001123">
    <property type="entry name" value="LeuE-type"/>
</dbReference>
<evidence type="ECO:0000256" key="5">
    <source>
        <dbReference type="ARBA" id="ARBA00023136"/>
    </source>
</evidence>
<dbReference type="Proteomes" id="UP000190951">
    <property type="component" value="Plasmid p330"/>
</dbReference>
<evidence type="ECO:0000256" key="3">
    <source>
        <dbReference type="ARBA" id="ARBA00022692"/>
    </source>
</evidence>
<dbReference type="STRING" id="84029.CROST_31580"/>
<dbReference type="EMBL" id="CP096984">
    <property type="protein sequence ID" value="URZ13893.1"/>
    <property type="molecule type" value="Genomic_DNA"/>
</dbReference>
<reference evidence="6 7" key="1">
    <citation type="submission" date="2022-04" db="EMBL/GenBank/DDBJ databases">
        <title>Genome sequence of C. roseum typestrain.</title>
        <authorList>
            <person name="Poehlein A."/>
            <person name="Schoch T."/>
            <person name="Duerre P."/>
            <person name="Daniel R."/>
        </authorList>
    </citation>
    <scope>NUCLEOTIDE SEQUENCE [LARGE SCALE GENOMIC DNA]</scope>
    <source>
        <strain evidence="6 7">DSM 7320</strain>
        <plasmid evidence="6 7">p330</plasmid>
    </source>
</reference>
<name>A0A1S8L1J7_9CLOT</name>
<keyword evidence="4" id="KW-1133">Transmembrane helix</keyword>
<keyword evidence="3" id="KW-0812">Transmembrane</keyword>